<comment type="caution">
    <text evidence="6">The sequence shown here is derived from an EMBL/GenBank/DDBJ whole genome shotgun (WGS) entry which is preliminary data.</text>
</comment>
<organism evidence="6 7">
    <name type="scientific">Craurococcus roseus</name>
    <dbReference type="NCBI Taxonomy" id="77585"/>
    <lineage>
        <taxon>Bacteria</taxon>
        <taxon>Pseudomonadati</taxon>
        <taxon>Pseudomonadota</taxon>
        <taxon>Alphaproteobacteria</taxon>
        <taxon>Acetobacterales</taxon>
        <taxon>Acetobacteraceae</taxon>
        <taxon>Craurococcus</taxon>
    </lineage>
</organism>
<dbReference type="InterPro" id="IPR036259">
    <property type="entry name" value="MFS_trans_sf"/>
</dbReference>
<reference evidence="6 7" key="1">
    <citation type="journal article" date="2019" name="Int. J. Syst. Evol. Microbiol.">
        <title>The Global Catalogue of Microorganisms (GCM) 10K type strain sequencing project: providing services to taxonomists for standard genome sequencing and annotation.</title>
        <authorList>
            <consortium name="The Broad Institute Genomics Platform"/>
            <consortium name="The Broad Institute Genome Sequencing Center for Infectious Disease"/>
            <person name="Wu L."/>
            <person name="Ma J."/>
        </authorList>
    </citation>
    <scope>NUCLEOTIDE SEQUENCE [LARGE SCALE GENOMIC DNA]</scope>
    <source>
        <strain evidence="6 7">JCM 9933</strain>
    </source>
</reference>
<dbReference type="SUPFAM" id="SSF103473">
    <property type="entry name" value="MFS general substrate transporter"/>
    <property type="match status" value="1"/>
</dbReference>
<keyword evidence="7" id="KW-1185">Reference proteome</keyword>
<dbReference type="Pfam" id="PF07690">
    <property type="entry name" value="MFS_1"/>
    <property type="match status" value="1"/>
</dbReference>
<feature type="transmembrane region" description="Helical" evidence="5">
    <location>
        <begin position="424"/>
        <end position="444"/>
    </location>
</feature>
<protein>
    <submittedName>
        <fullName evidence="6">MFS transporter</fullName>
    </submittedName>
</protein>
<gene>
    <name evidence="6" type="ORF">GCM10009416_11830</name>
</gene>
<name>A0ABN1EUC0_9PROT</name>
<feature type="transmembrane region" description="Helical" evidence="5">
    <location>
        <begin position="308"/>
        <end position="333"/>
    </location>
</feature>
<dbReference type="EMBL" id="BAAAFZ010000009">
    <property type="protein sequence ID" value="GAA0574756.1"/>
    <property type="molecule type" value="Genomic_DNA"/>
</dbReference>
<keyword evidence="2 5" id="KW-1133">Transmembrane helix</keyword>
<proteinExistence type="predicted"/>
<accession>A0ABN1EUC0</accession>
<keyword evidence="1 5" id="KW-0812">Transmembrane</keyword>
<evidence type="ECO:0000256" key="1">
    <source>
        <dbReference type="ARBA" id="ARBA00022692"/>
    </source>
</evidence>
<evidence type="ECO:0000256" key="2">
    <source>
        <dbReference type="ARBA" id="ARBA00022989"/>
    </source>
</evidence>
<feature type="transmembrane region" description="Helical" evidence="5">
    <location>
        <begin position="230"/>
        <end position="247"/>
    </location>
</feature>
<evidence type="ECO:0000313" key="7">
    <source>
        <dbReference type="Proteomes" id="UP001501588"/>
    </source>
</evidence>
<feature type="transmembrane region" description="Helical" evidence="5">
    <location>
        <begin position="191"/>
        <end position="210"/>
    </location>
</feature>
<evidence type="ECO:0000256" key="4">
    <source>
        <dbReference type="SAM" id="MobiDB-lite"/>
    </source>
</evidence>
<dbReference type="PANTHER" id="PTHR23520">
    <property type="entry name" value="TRANSPORTER, PUTATIVE (AFU_ORTHOLOGUE AFUA_3G04000)-RELATED"/>
    <property type="match status" value="1"/>
</dbReference>
<evidence type="ECO:0000256" key="5">
    <source>
        <dbReference type="SAM" id="Phobius"/>
    </source>
</evidence>
<feature type="region of interest" description="Disordered" evidence="4">
    <location>
        <begin position="27"/>
        <end position="54"/>
    </location>
</feature>
<dbReference type="InterPro" id="IPR011701">
    <property type="entry name" value="MFS"/>
</dbReference>
<dbReference type="PANTHER" id="PTHR23520:SF5">
    <property type="entry name" value="TRANSPORTER, PUTATIVE (AFU_ORTHOLOGUE AFUA_3G04000)-RELATED"/>
    <property type="match status" value="1"/>
</dbReference>
<keyword evidence="3 5" id="KW-0472">Membrane</keyword>
<evidence type="ECO:0000256" key="3">
    <source>
        <dbReference type="ARBA" id="ARBA00023136"/>
    </source>
</evidence>
<dbReference type="Gene3D" id="1.20.1250.20">
    <property type="entry name" value="MFS general substrate transporter like domains"/>
    <property type="match status" value="2"/>
</dbReference>
<feature type="transmembrane region" description="Helical" evidence="5">
    <location>
        <begin position="150"/>
        <end position="171"/>
    </location>
</feature>
<sequence length="453" mass="45741">MRVPAGGKVVEVDPRSEFALCFGPGGAPAARRRGRGRRAGGGGTASGRGMMPEGPVAAHDPVRRILWARGLRDFGDGLAAVVLPAHLVALGFGAAEVGAVATIALFGSAMMTLGAGIAGGRADPRLLLLLAAGLMAATGLGFAVAGGFAVIAAVALIGTINPSAGSVSVFAPLEQALLTHASPDAGRTAVFARYSLVGALAAAAGALAAGGPDALAALGVPRPAALQSMFLLYALLGVACAAAYWAIPPLPGAERQARHAPLGPSRGIVVRLAALFSVDSFAGGLAVQSLLALWLFERFGLSLAEAGLFFFWSGVLSAFSFPVAAWLAARIGLVNTMVWTHIPSSLCLIAAIFAPTAGLALGLLLLRAALSQMDVPTRTSYVMAVVTPAERTAAASFTAVPRSLAAAASPALAGALLSAGYADLPFVACGVLKIIYDFALLAAFRHIKPPEER</sequence>
<feature type="transmembrane region" description="Helical" evidence="5">
    <location>
        <begin position="345"/>
        <end position="370"/>
    </location>
</feature>
<feature type="transmembrane region" description="Helical" evidence="5">
    <location>
        <begin position="126"/>
        <end position="144"/>
    </location>
</feature>
<dbReference type="Proteomes" id="UP001501588">
    <property type="component" value="Unassembled WGS sequence"/>
</dbReference>
<feature type="transmembrane region" description="Helical" evidence="5">
    <location>
        <begin position="99"/>
        <end position="119"/>
    </location>
</feature>
<feature type="transmembrane region" description="Helical" evidence="5">
    <location>
        <begin position="268"/>
        <end position="296"/>
    </location>
</feature>
<evidence type="ECO:0000313" key="6">
    <source>
        <dbReference type="EMBL" id="GAA0574756.1"/>
    </source>
</evidence>